<reference evidence="12 25" key="1">
    <citation type="journal article" date="2000" name="Nucleic Acids Res.">
        <title>Genome sequences of Chlamydia trachomatis MoPn and Chlamydia pneumoniae AR39.</title>
        <authorList>
            <person name="Read T.D."/>
            <person name="Brunham R.C."/>
            <person name="Shen C."/>
            <person name="Gill S.R."/>
            <person name="Heidelberg J.F."/>
            <person name="White O."/>
            <person name="Hickey E.K."/>
            <person name="Peterson J.D."/>
            <person name="Utterback T.R."/>
            <person name="Berry K.J."/>
            <person name="Bass S."/>
            <person name="Linher K.D."/>
            <person name="Weidman J.F."/>
            <person name="Khouri H.M."/>
            <person name="Craven B."/>
            <person name="Bowman C."/>
            <person name="Dodson R.J."/>
            <person name="Gwinn M.L."/>
            <person name="Nelson W.C."/>
            <person name="DeBoy R.T."/>
            <person name="Kolonay J.F."/>
            <person name="McClarty G."/>
            <person name="Salzberg S.L."/>
            <person name="Eisen J.A."/>
            <person name="Fraser C.M."/>
        </authorList>
    </citation>
    <scope>NUCLEOTIDE SEQUENCE [LARGE SCALE GENOMIC DNA]</scope>
    <source>
        <strain evidence="12 25">AR39</strain>
    </source>
</reference>
<dbReference type="AlphaFoldDB" id="Q9K1S5"/>
<dbReference type="Proteomes" id="UP000000583">
    <property type="component" value="Chromosome"/>
</dbReference>
<dbReference type="EMBL" id="LN847008">
    <property type="protein sequence ID" value="CRI41806.1"/>
    <property type="molecule type" value="Genomic_DNA"/>
</dbReference>
<evidence type="ECO:0000313" key="17">
    <source>
        <dbReference type="EMBL" id="CRI44018.1"/>
    </source>
</evidence>
<evidence type="ECO:0000313" key="24">
    <source>
        <dbReference type="EMBL" id="CRI73448.1"/>
    </source>
</evidence>
<dbReference type="EMBL" id="LN847255">
    <property type="protein sequence ID" value="CRI53707.1"/>
    <property type="molecule type" value="Genomic_DNA"/>
</dbReference>
<dbReference type="EMBL" id="LN846999">
    <property type="protein sequence ID" value="CRI38415.1"/>
    <property type="molecule type" value="Genomic_DNA"/>
</dbReference>
<accession>Q9K1S5</accession>
<dbReference type="GO" id="GO:0005829">
    <property type="term" value="C:cytosol"/>
    <property type="evidence" value="ECO:0007669"/>
    <property type="project" value="TreeGrafter"/>
</dbReference>
<dbReference type="PROSITE" id="PS51352">
    <property type="entry name" value="THIOREDOXIN_2"/>
    <property type="match status" value="1"/>
</dbReference>
<feature type="domain" description="Thioredoxin" evidence="11">
    <location>
        <begin position="16"/>
        <end position="174"/>
    </location>
</feature>
<evidence type="ECO:0000313" key="25">
    <source>
        <dbReference type="Proteomes" id="UP000000583"/>
    </source>
</evidence>
<dbReference type="PIRSF" id="PIRSF000239">
    <property type="entry name" value="AHPC"/>
    <property type="match status" value="1"/>
</dbReference>
<keyword evidence="6" id="KW-1015">Disulfide bond</keyword>
<dbReference type="InterPro" id="IPR036249">
    <property type="entry name" value="Thioredoxin-like_sf"/>
</dbReference>
<keyword evidence="7" id="KW-0676">Redox-active center</keyword>
<dbReference type="EMBL" id="LN847244">
    <property type="protein sequence ID" value="CRI49697.1"/>
    <property type="molecule type" value="Genomic_DNA"/>
</dbReference>
<dbReference type="EMBL" id="LN847005">
    <property type="protein sequence ID" value="CRI40678.1"/>
    <property type="molecule type" value="Genomic_DNA"/>
</dbReference>
<dbReference type="EMBL" id="LN847240">
    <property type="protein sequence ID" value="CRI50826.1"/>
    <property type="molecule type" value="Genomic_DNA"/>
</dbReference>
<dbReference type="PANTHER" id="PTHR10681:SF128">
    <property type="entry name" value="THIOREDOXIN-DEPENDENT PEROXIDE REDUCTASE, MITOCHONDRIAL"/>
    <property type="match status" value="1"/>
</dbReference>
<dbReference type="CDD" id="cd03015">
    <property type="entry name" value="PRX_Typ2cys"/>
    <property type="match status" value="1"/>
</dbReference>
<organism evidence="25">
    <name type="scientific">Chlamydia pneumoniae</name>
    <name type="common">Chlamydophila pneumoniae</name>
    <dbReference type="NCBI Taxonomy" id="83558"/>
    <lineage>
        <taxon>Bacteria</taxon>
        <taxon>Pseudomonadati</taxon>
        <taxon>Chlamydiota</taxon>
        <taxon>Chlamydiia</taxon>
        <taxon>Chlamydiales</taxon>
        <taxon>Chlamydiaceae</taxon>
        <taxon>Chlamydia/Chlamydophila group</taxon>
        <taxon>Chlamydia</taxon>
    </lineage>
</organism>
<dbReference type="PANTHER" id="PTHR10681">
    <property type="entry name" value="THIOREDOXIN PEROXIDASE"/>
    <property type="match status" value="1"/>
</dbReference>
<protein>
    <recommendedName>
        <fullName evidence="8">Thioredoxin peroxidase</fullName>
    </recommendedName>
</protein>
<name>Q9K1S5_CHLPN</name>
<evidence type="ECO:0000256" key="4">
    <source>
        <dbReference type="ARBA" id="ARBA00022559"/>
    </source>
</evidence>
<evidence type="ECO:0000313" key="20">
    <source>
        <dbReference type="EMBL" id="CRI49697.1"/>
    </source>
</evidence>
<dbReference type="GO" id="GO:0045454">
    <property type="term" value="P:cell redox homeostasis"/>
    <property type="evidence" value="ECO:0007669"/>
    <property type="project" value="TreeGrafter"/>
</dbReference>
<dbReference type="GO" id="GO:0042744">
    <property type="term" value="P:hydrogen peroxide catabolic process"/>
    <property type="evidence" value="ECO:0007669"/>
    <property type="project" value="TreeGrafter"/>
</dbReference>
<dbReference type="eggNOG" id="COG0450">
    <property type="taxonomic scope" value="Bacteria"/>
</dbReference>
<dbReference type="Pfam" id="PF00578">
    <property type="entry name" value="AhpC-TSA"/>
    <property type="match status" value="1"/>
</dbReference>
<evidence type="ECO:0000256" key="6">
    <source>
        <dbReference type="ARBA" id="ARBA00023157"/>
    </source>
</evidence>
<dbReference type="EMBL" id="LN847227">
    <property type="protein sequence ID" value="CRI46274.1"/>
    <property type="molecule type" value="Genomic_DNA"/>
</dbReference>
<dbReference type="KEGG" id="cpa:CP_1094"/>
<dbReference type="STRING" id="406984.CPK_ORF00185"/>
<dbReference type="GO" id="GO:0008379">
    <property type="term" value="F:thioredoxin peroxidase activity"/>
    <property type="evidence" value="ECO:0007669"/>
    <property type="project" value="TreeGrafter"/>
</dbReference>
<dbReference type="FunFam" id="3.40.30.10:FF:000002">
    <property type="entry name" value="Alkyl hydroperoxide reductase C"/>
    <property type="match status" value="1"/>
</dbReference>
<dbReference type="SUPFAM" id="SSF52833">
    <property type="entry name" value="Thioredoxin-like"/>
    <property type="match status" value="1"/>
</dbReference>
<evidence type="ECO:0000259" key="11">
    <source>
        <dbReference type="PROSITE" id="PS51352"/>
    </source>
</evidence>
<dbReference type="EMBL" id="LN847198">
    <property type="protein sequence ID" value="CRI44018.1"/>
    <property type="molecule type" value="Genomic_DNA"/>
</dbReference>
<keyword evidence="3" id="KW-0963">Cytoplasm</keyword>
<evidence type="ECO:0000313" key="22">
    <source>
        <dbReference type="EMBL" id="CRI51955.1"/>
    </source>
</evidence>
<evidence type="ECO:0000256" key="8">
    <source>
        <dbReference type="ARBA" id="ARBA00032824"/>
    </source>
</evidence>
<dbReference type="EMBL" id="AE002161">
    <property type="protein sequence ID" value="AAF73730.1"/>
    <property type="molecule type" value="Genomic_DNA"/>
</dbReference>
<dbReference type="EMBL" id="LN847056">
    <property type="protein sequence ID" value="CRI42900.1"/>
    <property type="molecule type" value="Genomic_DNA"/>
</dbReference>
<dbReference type="GO" id="GO:0006979">
    <property type="term" value="P:response to oxidative stress"/>
    <property type="evidence" value="ECO:0007669"/>
    <property type="project" value="TreeGrafter"/>
</dbReference>
<evidence type="ECO:0000313" key="23">
    <source>
        <dbReference type="EMBL" id="CRI53707.1"/>
    </source>
</evidence>
<feature type="active site" description="Cysteine sulfenic acid (-SOH) intermediate; for peroxidase activity" evidence="10">
    <location>
        <position position="61"/>
    </location>
</feature>
<dbReference type="InterPro" id="IPR024706">
    <property type="entry name" value="Peroxiredoxin_AhpC-typ"/>
</dbReference>
<evidence type="ECO:0000256" key="10">
    <source>
        <dbReference type="PIRSR" id="PIRSR000239-1"/>
    </source>
</evidence>
<dbReference type="EMBL" id="LN847236">
    <property type="protein sequence ID" value="CRI47404.1"/>
    <property type="molecule type" value="Genomic_DNA"/>
</dbReference>
<evidence type="ECO:0000256" key="7">
    <source>
        <dbReference type="ARBA" id="ARBA00023284"/>
    </source>
</evidence>
<comment type="function">
    <text evidence="9">Thiol-specific peroxidase that catalyzes the reduction of hydrogen peroxide and organic hydroperoxides to water and alcohols, respectively. Plays a role in cell protection against oxidative stress by detoxifying peroxides.</text>
</comment>
<keyword evidence="5 13" id="KW-0560">Oxidoreductase</keyword>
<dbReference type="EMBL" id="LN849047">
    <property type="protein sequence ID" value="CRI73448.1"/>
    <property type="molecule type" value="Genomic_DNA"/>
</dbReference>
<evidence type="ECO:0000313" key="12">
    <source>
        <dbReference type="EMBL" id="AAF73730.1"/>
    </source>
</evidence>
<evidence type="ECO:0000313" key="13">
    <source>
        <dbReference type="EMBL" id="CRI38415.1"/>
    </source>
</evidence>
<dbReference type="PATRIC" id="fig|83558.13.peg.821"/>
<dbReference type="InterPro" id="IPR000866">
    <property type="entry name" value="AhpC/TSA"/>
</dbReference>
<dbReference type="InterPro" id="IPR019479">
    <property type="entry name" value="Peroxiredoxin_C"/>
</dbReference>
<evidence type="ECO:0000313" key="19">
    <source>
        <dbReference type="EMBL" id="CRI47404.1"/>
    </source>
</evidence>
<sequence length="208" mass="23433">MRNNKRVEEEVFMTLSLVGKEAPDFVAQAVVNGETCTVSLKDYLGKYVVLFFYPKDFTYVCPTELHAFQDALGEFHTRGAEVIGCSVDDIATHQQWLATKKKQGGIEGITYPLLSDEDKVISRSYHVLKPEEELSFRGVFLIDKGGIIRHLVVNDLPLGRSIEEELRTLDALIFFETNGLVCPANWHEGERAMAPNEEGLQNYFGTID</sequence>
<dbReference type="GO" id="GO:0033554">
    <property type="term" value="P:cellular response to stress"/>
    <property type="evidence" value="ECO:0007669"/>
    <property type="project" value="TreeGrafter"/>
</dbReference>
<evidence type="ECO:0000313" key="18">
    <source>
        <dbReference type="EMBL" id="CRI46274.1"/>
    </source>
</evidence>
<comment type="subcellular location">
    <subcellularLocation>
        <location evidence="1">Cytoplasm</location>
    </subcellularLocation>
</comment>
<keyword evidence="4 13" id="KW-0575">Peroxidase</keyword>
<evidence type="ECO:0000256" key="2">
    <source>
        <dbReference type="ARBA" id="ARBA00009796"/>
    </source>
</evidence>
<evidence type="ECO:0000313" key="21">
    <source>
        <dbReference type="EMBL" id="CRI50826.1"/>
    </source>
</evidence>
<evidence type="ECO:0000313" key="14">
    <source>
        <dbReference type="EMBL" id="CRI40678.1"/>
    </source>
</evidence>
<dbReference type="EMBL" id="LN847246">
    <property type="protein sequence ID" value="CRI51955.1"/>
    <property type="molecule type" value="Genomic_DNA"/>
</dbReference>
<evidence type="ECO:0000313" key="16">
    <source>
        <dbReference type="EMBL" id="CRI42900.1"/>
    </source>
</evidence>
<gene>
    <name evidence="13" type="primary">TPX</name>
    <name evidence="12" type="ordered locus">CP_1094</name>
    <name evidence="13" type="ORF">BN1224_CV15_C_02480</name>
    <name evidence="16" type="ORF">BN1224_DC9_BZ_00240</name>
    <name evidence="15" type="ORF">BN1224_GiD_A_08070</name>
    <name evidence="17" type="ORF">BN1224_H12_ET_00320</name>
    <name evidence="18" type="ORF">BN1224_MUL2216_F_03290</name>
    <name evidence="19" type="ORF">BN1224_Panola_K_01030</name>
    <name evidence="21" type="ORF">BN1224_PB1_B_07950</name>
    <name evidence="20" type="ORF">BN1224_U1271_C_06370</name>
    <name evidence="22" type="ORF">BN1224_UZG1_B_01040</name>
    <name evidence="23" type="ORF">BN1224_Wien2_H_00240</name>
    <name evidence="24" type="ORF">BN1224_YK41_BV_00280</name>
    <name evidence="14" type="ORF">CWL029c_E_01020</name>
</gene>
<dbReference type="InterPro" id="IPR050217">
    <property type="entry name" value="Peroxiredoxin"/>
</dbReference>
<evidence type="ECO:0000256" key="5">
    <source>
        <dbReference type="ARBA" id="ARBA00023002"/>
    </source>
</evidence>
<comment type="similarity">
    <text evidence="2">Belongs to the peroxiredoxin family. AhpC/Prx1 subfamily.</text>
</comment>
<dbReference type="Gene3D" id="3.40.30.10">
    <property type="entry name" value="Glutaredoxin"/>
    <property type="match status" value="1"/>
</dbReference>
<reference evidence="13" key="2">
    <citation type="submission" date="2015-05" db="EMBL/GenBank/DDBJ databases">
        <authorList>
            <person name="Rattei Thomas"/>
        </authorList>
    </citation>
    <scope>NUCLEOTIDE SEQUENCE</scope>
    <source>
        <strain evidence="13">CV15</strain>
        <strain evidence="14">CWL029c</strain>
        <strain evidence="16">DC9</strain>
        <strain evidence="15">GiD</strain>
        <strain evidence="17">H12</strain>
        <strain evidence="18">MUL2216</strain>
        <strain evidence="19">Panola</strain>
        <strain evidence="21">PB1</strain>
        <strain evidence="20">U1271</strain>
        <strain evidence="22">UZG1</strain>
        <strain evidence="23">Wien2</strain>
        <strain evidence="24">YK41</strain>
    </source>
</reference>
<proteinExistence type="inferred from homology"/>
<evidence type="ECO:0000256" key="1">
    <source>
        <dbReference type="ARBA" id="ARBA00004496"/>
    </source>
</evidence>
<evidence type="ECO:0000256" key="9">
    <source>
        <dbReference type="ARBA" id="ARBA00037420"/>
    </source>
</evidence>
<dbReference type="InterPro" id="IPR013766">
    <property type="entry name" value="Thioredoxin_domain"/>
</dbReference>
<evidence type="ECO:0000313" key="15">
    <source>
        <dbReference type="EMBL" id="CRI41806.1"/>
    </source>
</evidence>
<evidence type="ECO:0000256" key="3">
    <source>
        <dbReference type="ARBA" id="ARBA00022490"/>
    </source>
</evidence>
<dbReference type="Pfam" id="PF10417">
    <property type="entry name" value="1-cysPrx_C"/>
    <property type="match status" value="1"/>
</dbReference>